<keyword evidence="3" id="KW-0815">Transposition</keyword>
<dbReference type="GO" id="GO:0015074">
    <property type="term" value="P:DNA integration"/>
    <property type="evidence" value="ECO:0007669"/>
    <property type="project" value="InterPro"/>
</dbReference>
<accession>W9GQJ8</accession>
<dbReference type="SUPFAM" id="SSF53098">
    <property type="entry name" value="Ribonuclease H-like"/>
    <property type="match status" value="1"/>
</dbReference>
<dbReference type="NCBIfam" id="NF033563">
    <property type="entry name" value="transpos_IS30"/>
    <property type="match status" value="1"/>
</dbReference>
<dbReference type="GO" id="GO:0005829">
    <property type="term" value="C:cytosol"/>
    <property type="evidence" value="ECO:0007669"/>
    <property type="project" value="TreeGrafter"/>
</dbReference>
<evidence type="ECO:0000313" key="9">
    <source>
        <dbReference type="Proteomes" id="UP000019494"/>
    </source>
</evidence>
<proteinExistence type="inferred from homology"/>
<dbReference type="Gene3D" id="3.30.420.10">
    <property type="entry name" value="Ribonuclease H-like superfamily/Ribonuclease H"/>
    <property type="match status" value="1"/>
</dbReference>
<comment type="function">
    <text evidence="1">Required for the transposition of the insertion element.</text>
</comment>
<dbReference type="RefSeq" id="WP_034715942.1">
    <property type="nucleotide sequence ID" value="NZ_AWQS01000063.1"/>
</dbReference>
<gene>
    <name evidence="8" type="ORF">N864_23815</name>
</gene>
<evidence type="ECO:0000256" key="5">
    <source>
        <dbReference type="ARBA" id="ARBA00023172"/>
    </source>
</evidence>
<dbReference type="Pfam" id="PF00665">
    <property type="entry name" value="rve"/>
    <property type="match status" value="1"/>
</dbReference>
<feature type="compositionally biased region" description="Basic residues" evidence="6">
    <location>
        <begin position="215"/>
        <end position="228"/>
    </location>
</feature>
<dbReference type="InterPro" id="IPR001584">
    <property type="entry name" value="Integrase_cat-core"/>
</dbReference>
<comment type="caution">
    <text evidence="8">The sequence shown here is derived from an EMBL/GenBank/DDBJ whole genome shotgun (WGS) entry which is preliminary data.</text>
</comment>
<comment type="similarity">
    <text evidence="2">Belongs to the transposase IS30 family.</text>
</comment>
<dbReference type="InterPro" id="IPR025246">
    <property type="entry name" value="IS30-like_HTH"/>
</dbReference>
<dbReference type="GO" id="GO:0003677">
    <property type="term" value="F:DNA binding"/>
    <property type="evidence" value="ECO:0007669"/>
    <property type="project" value="UniProtKB-KW"/>
</dbReference>
<dbReference type="Proteomes" id="UP000019494">
    <property type="component" value="Unassembled WGS sequence"/>
</dbReference>
<feature type="domain" description="Integrase catalytic" evidence="7">
    <location>
        <begin position="241"/>
        <end position="404"/>
    </location>
</feature>
<dbReference type="EMBL" id="AWQS01000063">
    <property type="protein sequence ID" value="EWT06149.1"/>
    <property type="molecule type" value="Genomic_DNA"/>
</dbReference>
<dbReference type="PROSITE" id="PS01043">
    <property type="entry name" value="TRANSPOSASE_IS30"/>
    <property type="match status" value="1"/>
</dbReference>
<evidence type="ECO:0000256" key="3">
    <source>
        <dbReference type="ARBA" id="ARBA00022578"/>
    </source>
</evidence>
<organism evidence="8 9">
    <name type="scientific">Intrasporangium chromatireducens Q5-1</name>
    <dbReference type="NCBI Taxonomy" id="584657"/>
    <lineage>
        <taxon>Bacteria</taxon>
        <taxon>Bacillati</taxon>
        <taxon>Actinomycetota</taxon>
        <taxon>Actinomycetes</taxon>
        <taxon>Micrococcales</taxon>
        <taxon>Intrasporangiaceae</taxon>
        <taxon>Intrasporangium</taxon>
    </lineage>
</organism>
<dbReference type="PANTHER" id="PTHR10948">
    <property type="entry name" value="TRANSPOSASE"/>
    <property type="match status" value="1"/>
</dbReference>
<dbReference type="GO" id="GO:0004803">
    <property type="term" value="F:transposase activity"/>
    <property type="evidence" value="ECO:0007669"/>
    <property type="project" value="InterPro"/>
</dbReference>
<evidence type="ECO:0000256" key="2">
    <source>
        <dbReference type="ARBA" id="ARBA00006363"/>
    </source>
</evidence>
<dbReference type="InterPro" id="IPR001598">
    <property type="entry name" value="Transposase_IS30_CS"/>
</dbReference>
<keyword evidence="9" id="KW-1185">Reference proteome</keyword>
<evidence type="ECO:0000256" key="4">
    <source>
        <dbReference type="ARBA" id="ARBA00023125"/>
    </source>
</evidence>
<keyword evidence="4" id="KW-0238">DNA-binding</keyword>
<dbReference type="Pfam" id="PF13936">
    <property type="entry name" value="HTH_38"/>
    <property type="match status" value="1"/>
</dbReference>
<dbReference type="PROSITE" id="PS50994">
    <property type="entry name" value="INTEGRASE"/>
    <property type="match status" value="1"/>
</dbReference>
<feature type="region of interest" description="Disordered" evidence="6">
    <location>
        <begin position="213"/>
        <end position="252"/>
    </location>
</feature>
<dbReference type="InterPro" id="IPR012337">
    <property type="entry name" value="RNaseH-like_sf"/>
</dbReference>
<dbReference type="InterPro" id="IPR053392">
    <property type="entry name" value="Transposase_IS30-like"/>
</dbReference>
<dbReference type="InterPro" id="IPR036397">
    <property type="entry name" value="RNaseH_sf"/>
</dbReference>
<dbReference type="GO" id="GO:0006313">
    <property type="term" value="P:DNA transposition"/>
    <property type="evidence" value="ECO:0007669"/>
    <property type="project" value="InterPro"/>
</dbReference>
<sequence length="408" mass="45313">MVEQSAGRKVPGPAPLTRQRQEYARLIARGVSNAEACRLVGVNRRTGTRWRYGRTVPARAGGEREYPAMIEVTNTGAPRSPRYLSEAEREVIADRRRAGASMRAIARELGRNVSSVSRELGRNRDDAGRYRPSAAQRMATTRLARPRQRKVAADRSLGALVQGWLDLKWSPEQISAALAIAFPNAPARRLAAETIYQALYAKDAVLQRDPASCLRSRRRRRRPHRRADARRARAQVARPSISERPAEAEDRRSVGHWEGDLITGASNRSAIATLVERVSGYTVLVHVPGRHCADVLTPALVAAFTALPASLRRSLTWDCGTEMSDHHLLTAATGMPVFFADPHSPWQRGSNENANGLLRQYFPKGSNLALHSPDQLLRVQDELNGRPRKRHSWATPDTRLTALLLAPQ</sequence>
<name>W9GQJ8_9MICO</name>
<evidence type="ECO:0000256" key="1">
    <source>
        <dbReference type="ARBA" id="ARBA00002190"/>
    </source>
</evidence>
<dbReference type="AlphaFoldDB" id="W9GQJ8"/>
<reference evidence="9" key="1">
    <citation type="submission" date="2013-08" db="EMBL/GenBank/DDBJ databases">
        <title>Intrasporangium oryzae NRRL B-24470.</title>
        <authorList>
            <person name="Liu H."/>
            <person name="Wang G."/>
        </authorList>
    </citation>
    <scope>NUCLEOTIDE SEQUENCE [LARGE SCALE GENOMIC DNA]</scope>
    <source>
        <strain evidence="9">Q5-1</strain>
    </source>
</reference>
<dbReference type="PANTHER" id="PTHR10948:SF23">
    <property type="entry name" value="TRANSPOSASE INSI FOR INSERTION SEQUENCE ELEMENT IS30A-RELATED"/>
    <property type="match status" value="1"/>
</dbReference>
<protein>
    <submittedName>
        <fullName evidence="8">Integrase</fullName>
    </submittedName>
</protein>
<dbReference type="InterPro" id="IPR051917">
    <property type="entry name" value="Transposase-Integrase"/>
</dbReference>
<keyword evidence="5" id="KW-0233">DNA recombination</keyword>
<evidence type="ECO:0000313" key="8">
    <source>
        <dbReference type="EMBL" id="EWT06149.1"/>
    </source>
</evidence>
<evidence type="ECO:0000256" key="6">
    <source>
        <dbReference type="SAM" id="MobiDB-lite"/>
    </source>
</evidence>
<dbReference type="OrthoDB" id="9803231at2"/>
<evidence type="ECO:0000259" key="7">
    <source>
        <dbReference type="PROSITE" id="PS50994"/>
    </source>
</evidence>